<dbReference type="GO" id="GO:0008194">
    <property type="term" value="F:UDP-glycosyltransferase activity"/>
    <property type="evidence" value="ECO:0007669"/>
    <property type="project" value="InterPro"/>
</dbReference>
<dbReference type="SUPFAM" id="SSF53756">
    <property type="entry name" value="UDP-Glycosyltransferase/glycogen phosphorylase"/>
    <property type="match status" value="1"/>
</dbReference>
<dbReference type="Proteomes" id="UP000326553">
    <property type="component" value="Chromosome"/>
</dbReference>
<evidence type="ECO:0000256" key="1">
    <source>
        <dbReference type="ARBA" id="ARBA00022679"/>
    </source>
</evidence>
<evidence type="ECO:0000313" key="3">
    <source>
        <dbReference type="EMBL" id="QEV20762.1"/>
    </source>
</evidence>
<dbReference type="AlphaFoldDB" id="A0A5J6HNH3"/>
<dbReference type="CDD" id="cd03784">
    <property type="entry name" value="GT1_Gtf-like"/>
    <property type="match status" value="1"/>
</dbReference>
<protein>
    <submittedName>
        <fullName evidence="3">Glycosyltransferase</fullName>
    </submittedName>
</protein>
<evidence type="ECO:0000313" key="4">
    <source>
        <dbReference type="Proteomes" id="UP000326553"/>
    </source>
</evidence>
<feature type="domain" description="Erythromycin biosynthesis protein CIII-like C-terminal" evidence="2">
    <location>
        <begin position="261"/>
        <end position="400"/>
    </location>
</feature>
<dbReference type="GO" id="GO:0017000">
    <property type="term" value="P:antibiotic biosynthetic process"/>
    <property type="evidence" value="ECO:0007669"/>
    <property type="project" value="UniProtKB-ARBA"/>
</dbReference>
<dbReference type="Pfam" id="PF06722">
    <property type="entry name" value="EryCIII-like_C"/>
    <property type="match status" value="1"/>
</dbReference>
<dbReference type="EMBL" id="CP023695">
    <property type="protein sequence ID" value="QEV20762.1"/>
    <property type="molecule type" value="Genomic_DNA"/>
</dbReference>
<dbReference type="PROSITE" id="PS00375">
    <property type="entry name" value="UDPGT"/>
    <property type="match status" value="1"/>
</dbReference>
<accession>A0A5J6HNH3</accession>
<sequence>MRVFCTVTGTQGHANEVLPLARALAEAGHEVLATVPEHLVPVFEGSPVTVRPVMPGIPEIMHSIFSLRARFEESNPGEEIVVDNRLQMILWGGGPHITTTFERIIPIAREWNPDLVLRDGGELTGVLVAEALGIPHVSCPSGPTNVTDPEGLLPFLNERRVEVGLPPRTEPWSVYPFGRIDCVPHAFSFTRYPAPQAFAYQQPAALHGTRGLPAELAELPGDRPLVVASVGSALPTVMGMKEQGVEPPEGMLHPSETLRAIIDGLSALDCHAVVATAGFPIDGVTVGDNVTVMDWLPQQQLLECAQLFVTHGGYNSVREAIRQGVPMVSLPQFGDHLHNSERLAELGLGAHVTDVTAEGVALACKQVLGDDRIQAGIRSAHRQMLGLPGIGEVVTHLESLVATAGATATATATATA</sequence>
<dbReference type="InterPro" id="IPR010610">
    <property type="entry name" value="EryCIII-like_C"/>
</dbReference>
<dbReference type="GO" id="GO:0016758">
    <property type="term" value="F:hexosyltransferase activity"/>
    <property type="evidence" value="ECO:0007669"/>
    <property type="project" value="UniProtKB-ARBA"/>
</dbReference>
<dbReference type="Gene3D" id="3.40.50.2000">
    <property type="entry name" value="Glycogen Phosphorylase B"/>
    <property type="match status" value="2"/>
</dbReference>
<organism evidence="3 4">
    <name type="scientific">Streptomyces alboniger</name>
    <dbReference type="NCBI Taxonomy" id="132473"/>
    <lineage>
        <taxon>Bacteria</taxon>
        <taxon>Bacillati</taxon>
        <taxon>Actinomycetota</taxon>
        <taxon>Actinomycetes</taxon>
        <taxon>Kitasatosporales</taxon>
        <taxon>Streptomycetaceae</taxon>
        <taxon>Streptomyces</taxon>
        <taxon>Streptomyces aurantiacus group</taxon>
    </lineage>
</organism>
<proteinExistence type="predicted"/>
<dbReference type="PANTHER" id="PTHR48050:SF13">
    <property type="entry name" value="STEROL 3-BETA-GLUCOSYLTRANSFERASE UGT80A2"/>
    <property type="match status" value="1"/>
</dbReference>
<keyword evidence="4" id="KW-1185">Reference proteome</keyword>
<dbReference type="OrthoDB" id="6620093at2"/>
<dbReference type="InterPro" id="IPR050426">
    <property type="entry name" value="Glycosyltransferase_28"/>
</dbReference>
<dbReference type="PANTHER" id="PTHR48050">
    <property type="entry name" value="STEROL 3-BETA-GLUCOSYLTRANSFERASE"/>
    <property type="match status" value="1"/>
</dbReference>
<dbReference type="KEGG" id="salw:CP975_27320"/>
<gene>
    <name evidence="3" type="ORF">CP975_27320</name>
</gene>
<dbReference type="InterPro" id="IPR002213">
    <property type="entry name" value="UDP_glucos_trans"/>
</dbReference>
<dbReference type="InterPro" id="IPR035595">
    <property type="entry name" value="UDP_glycos_trans_CS"/>
</dbReference>
<evidence type="ECO:0000259" key="2">
    <source>
        <dbReference type="Pfam" id="PF06722"/>
    </source>
</evidence>
<name>A0A5J6HNH3_STRAD</name>
<reference evidence="3 4" key="1">
    <citation type="submission" date="2017-09" db="EMBL/GenBank/DDBJ databases">
        <authorList>
            <person name="Lee N."/>
            <person name="Cho B.-K."/>
        </authorList>
    </citation>
    <scope>NUCLEOTIDE SEQUENCE [LARGE SCALE GENOMIC DNA]</scope>
    <source>
        <strain evidence="3 4">ATCC 12461</strain>
    </source>
</reference>
<keyword evidence="1 3" id="KW-0808">Transferase</keyword>